<feature type="domain" description="C-glycoside deglycosidase beta subunit" evidence="5">
    <location>
        <begin position="16"/>
        <end position="110"/>
    </location>
</feature>
<gene>
    <name evidence="6" type="ORF">CSW08_12900</name>
</gene>
<comment type="similarity">
    <text evidence="3">Belongs to the C-glycoside deglycosidase beta subunit family.</text>
</comment>
<evidence type="ECO:0000256" key="1">
    <source>
        <dbReference type="ARBA" id="ARBA00023239"/>
    </source>
</evidence>
<keyword evidence="7" id="KW-1185">Reference proteome</keyword>
<evidence type="ECO:0000256" key="2">
    <source>
        <dbReference type="ARBA" id="ARBA00023277"/>
    </source>
</evidence>
<proteinExistence type="inferred from homology"/>
<evidence type="ECO:0000259" key="5">
    <source>
        <dbReference type="Pfam" id="PF19906"/>
    </source>
</evidence>
<dbReference type="RefSeq" id="WP_106660287.1">
    <property type="nucleotide sequence ID" value="NZ_PJEO01000049.1"/>
</dbReference>
<comment type="caution">
    <text evidence="6">The sequence shown here is derived from an EMBL/GenBank/DDBJ whole genome shotgun (WGS) entry which is preliminary data.</text>
</comment>
<reference evidence="6 7" key="1">
    <citation type="submission" date="2017-12" db="EMBL/GenBank/DDBJ databases">
        <title>Confluentibacter flavum sp. nov., isolated from the saline lake.</title>
        <authorList>
            <person name="Yu L."/>
        </authorList>
    </citation>
    <scope>NUCLEOTIDE SEQUENCE [LARGE SCALE GENOMIC DNA]</scope>
    <source>
        <strain evidence="6 7">3B</strain>
    </source>
</reference>
<dbReference type="AlphaFoldDB" id="A0A2N3HI13"/>
<dbReference type="OrthoDB" id="1494151at2"/>
<dbReference type="InterPro" id="IPR045959">
    <property type="entry name" value="CGDB"/>
</dbReference>
<evidence type="ECO:0000313" key="7">
    <source>
        <dbReference type="Proteomes" id="UP000233435"/>
    </source>
</evidence>
<dbReference type="Proteomes" id="UP000233435">
    <property type="component" value="Unassembled WGS sequence"/>
</dbReference>
<accession>A0A2N3HI13</accession>
<keyword evidence="1" id="KW-0456">Lyase</keyword>
<dbReference type="Pfam" id="PF19906">
    <property type="entry name" value="CGDB"/>
    <property type="match status" value="1"/>
</dbReference>
<name>A0A2N3HI13_9FLAO</name>
<evidence type="ECO:0000313" key="6">
    <source>
        <dbReference type="EMBL" id="PKQ44544.1"/>
    </source>
</evidence>
<sequence length="133" mass="15221">MGPLDKYILREDALSSNAQGLGLRFQSHWYRALPLSCMDFNLKVNGIPVDEEKVEVEINGKRFPKQKMLELKDEWLFILDQATVHIPMQNPPKKGDICSIEFKLDLYIPYILIGPDQHPLLAGTLVTKNLLCQ</sequence>
<keyword evidence="2" id="KW-0119">Carbohydrate metabolism</keyword>
<protein>
    <recommendedName>
        <fullName evidence="4">C-deglycosylation enzyme beta subunit</fullName>
    </recommendedName>
</protein>
<evidence type="ECO:0000256" key="4">
    <source>
        <dbReference type="ARBA" id="ARBA00047208"/>
    </source>
</evidence>
<dbReference type="GO" id="GO:0016829">
    <property type="term" value="F:lyase activity"/>
    <property type="evidence" value="ECO:0007669"/>
    <property type="project" value="UniProtKB-KW"/>
</dbReference>
<evidence type="ECO:0000256" key="3">
    <source>
        <dbReference type="ARBA" id="ARBA00046336"/>
    </source>
</evidence>
<organism evidence="6 7">
    <name type="scientific">Confluentibacter flavum</name>
    <dbReference type="NCBI Taxonomy" id="1909700"/>
    <lineage>
        <taxon>Bacteria</taxon>
        <taxon>Pseudomonadati</taxon>
        <taxon>Bacteroidota</taxon>
        <taxon>Flavobacteriia</taxon>
        <taxon>Flavobacteriales</taxon>
        <taxon>Flavobacteriaceae</taxon>
        <taxon>Confluentibacter</taxon>
    </lineage>
</organism>
<dbReference type="EMBL" id="PJEO01000049">
    <property type="protein sequence ID" value="PKQ44544.1"/>
    <property type="molecule type" value="Genomic_DNA"/>
</dbReference>